<organism evidence="2">
    <name type="scientific">Chloracidobacterium thermophilum</name>
    <dbReference type="NCBI Taxonomy" id="458033"/>
    <lineage>
        <taxon>Bacteria</taxon>
        <taxon>Pseudomonadati</taxon>
        <taxon>Acidobacteriota</taxon>
        <taxon>Terriglobia</taxon>
        <taxon>Terriglobales</taxon>
        <taxon>Acidobacteriaceae</taxon>
        <taxon>Chloracidobacterium</taxon>
    </lineage>
</organism>
<feature type="compositionally biased region" description="Low complexity" evidence="1">
    <location>
        <begin position="208"/>
        <end position="230"/>
    </location>
</feature>
<sequence length="243" mass="26807">MVVCLTEGRPKKSPVCECQVGRQARFALPRQACWFSLPDKRHRLPNRRLTEEPNTEMIDIKQVRQSLLQDQAVVEAIRRRAHQLSLERGYSSPHHMAEDWFRAENEILDKLVEEEITRRQKMNAAISEEAMAEEAVPTVVLPPPDAEPKSQQVAKKASSRRKKADSTTAEPLKATPVTSSATVSLTKEEEVTAVQPKRKRKSSATVTAPDSAIASPDLAPAASSSPSKAAKAVKSKATKQKPA</sequence>
<accession>A8DJS8</accession>
<protein>
    <recommendedName>
        <fullName evidence="3">DUF2934 domain-containing protein</fullName>
    </recommendedName>
</protein>
<dbReference type="EMBL" id="EF531339">
    <property type="protein sequence ID" value="ABV27398.1"/>
    <property type="molecule type" value="Genomic_DNA"/>
</dbReference>
<feature type="region of interest" description="Disordered" evidence="1">
    <location>
        <begin position="130"/>
        <end position="243"/>
    </location>
</feature>
<proteinExistence type="predicted"/>
<evidence type="ECO:0008006" key="3">
    <source>
        <dbReference type="Google" id="ProtNLM"/>
    </source>
</evidence>
<gene>
    <name evidence="2" type="ORF">YS_M60-F11.171</name>
</gene>
<evidence type="ECO:0000313" key="2">
    <source>
        <dbReference type="EMBL" id="ABV27398.1"/>
    </source>
</evidence>
<dbReference type="AlphaFoldDB" id="A8DJS8"/>
<evidence type="ECO:0000256" key="1">
    <source>
        <dbReference type="SAM" id="MobiDB-lite"/>
    </source>
</evidence>
<name>A8DJS8_9BACT</name>
<feature type="compositionally biased region" description="Polar residues" evidence="1">
    <location>
        <begin position="176"/>
        <end position="185"/>
    </location>
</feature>
<reference evidence="2" key="1">
    <citation type="journal article" date="2007" name="Science">
        <title>Candidatus Chloracidobacterium thermophilum: an aerobic phototrophic Acidobacterium.</title>
        <authorList>
            <person name="Bryant D.A."/>
            <person name="Costas A.M."/>
            <person name="Maresca J.A."/>
            <person name="Chew A.G."/>
            <person name="Klatt C.G."/>
            <person name="Bateson M.M."/>
            <person name="Tallon L.J."/>
            <person name="Hostetler J."/>
            <person name="Nelson W.C."/>
            <person name="Heidelberg J.F."/>
            <person name="Ward D.M."/>
        </authorList>
    </citation>
    <scope>NUCLEOTIDE SEQUENCE</scope>
</reference>
<feature type="compositionally biased region" description="Basic residues" evidence="1">
    <location>
        <begin position="231"/>
        <end position="243"/>
    </location>
</feature>